<keyword evidence="4" id="KW-1185">Reference proteome</keyword>
<keyword evidence="1" id="KW-0472">Membrane</keyword>
<dbReference type="PANTHER" id="PTHR33741:SF5">
    <property type="entry name" value="TRANSMEMBRANE PROTEIN DDB_G0269096-RELATED"/>
    <property type="match status" value="1"/>
</dbReference>
<comment type="caution">
    <text evidence="3">The sequence shown here is derived from an EMBL/GenBank/DDBJ whole genome shotgun (WGS) entry which is preliminary data.</text>
</comment>
<dbReference type="InterPro" id="IPR007065">
    <property type="entry name" value="HPP"/>
</dbReference>
<dbReference type="GeneID" id="97220302"/>
<gene>
    <name evidence="3" type="ORF">ACEUDJ_09345</name>
</gene>
<feature type="domain" description="HPP transmembrane region" evidence="2">
    <location>
        <begin position="12"/>
        <end position="164"/>
    </location>
</feature>
<dbReference type="PANTHER" id="PTHR33741">
    <property type="entry name" value="TRANSMEMBRANE PROTEIN DDB_G0269096-RELATED"/>
    <property type="match status" value="1"/>
</dbReference>
<accession>A0ABW9GS12</accession>
<feature type="transmembrane region" description="Helical" evidence="1">
    <location>
        <begin position="20"/>
        <end position="36"/>
    </location>
</feature>
<name>A0ABW9GS12_9GAMM</name>
<evidence type="ECO:0000313" key="3">
    <source>
        <dbReference type="EMBL" id="MFM4893065.1"/>
    </source>
</evidence>
<organism evidence="3 4">
    <name type="scientific">Aeromonas bivalvium</name>
    <dbReference type="NCBI Taxonomy" id="440079"/>
    <lineage>
        <taxon>Bacteria</taxon>
        <taxon>Pseudomonadati</taxon>
        <taxon>Pseudomonadota</taxon>
        <taxon>Gammaproteobacteria</taxon>
        <taxon>Aeromonadales</taxon>
        <taxon>Aeromonadaceae</taxon>
        <taxon>Aeromonas</taxon>
    </lineage>
</organism>
<sequence length="176" mass="18519">MKKIRGGGELPPKPTSIQLMKGFVGGTLGILILGVMGQTTGIPWLMAPFGATCVILFAAPSSPLAQPRNVIAGHLITSTVGLAALYGLGNSVWVIALSVGVAIMLMQYLRAVHPPAGANPIVIMLAGQSVVGLDYLITPTLIGSITLVMLASVVNNYGEESNWPVYWHGFGRKKRQ</sequence>
<evidence type="ECO:0000313" key="4">
    <source>
        <dbReference type="Proteomes" id="UP001630969"/>
    </source>
</evidence>
<dbReference type="InterPro" id="IPR058581">
    <property type="entry name" value="TM_HPP"/>
</dbReference>
<keyword evidence="1" id="KW-1133">Transmembrane helix</keyword>
<reference evidence="3 4" key="1">
    <citation type="submission" date="2024-09" db="EMBL/GenBank/DDBJ databases">
        <title>Aeromonas strains Genome sequencing and assembly.</title>
        <authorList>
            <person name="Hu X."/>
            <person name="Tang B."/>
        </authorList>
    </citation>
    <scope>NUCLEOTIDE SEQUENCE [LARGE SCALE GENOMIC DNA]</scope>
    <source>
        <strain evidence="3 4">NB23SCDHY001</strain>
    </source>
</reference>
<dbReference type="Proteomes" id="UP001630969">
    <property type="component" value="Unassembled WGS sequence"/>
</dbReference>
<keyword evidence="1" id="KW-0812">Transmembrane</keyword>
<protein>
    <submittedName>
        <fullName evidence="3">HPP family protein</fullName>
    </submittedName>
</protein>
<proteinExistence type="predicted"/>
<dbReference type="Pfam" id="PF04982">
    <property type="entry name" value="TM_HPP"/>
    <property type="match status" value="1"/>
</dbReference>
<dbReference type="RefSeq" id="WP_392444269.1">
    <property type="nucleotide sequence ID" value="NZ_JBGXBU010000002.1"/>
</dbReference>
<feature type="transmembrane region" description="Helical" evidence="1">
    <location>
        <begin position="42"/>
        <end position="59"/>
    </location>
</feature>
<dbReference type="EMBL" id="JBGXBU010000002">
    <property type="protein sequence ID" value="MFM4893065.1"/>
    <property type="molecule type" value="Genomic_DNA"/>
</dbReference>
<evidence type="ECO:0000256" key="1">
    <source>
        <dbReference type="SAM" id="Phobius"/>
    </source>
</evidence>
<feature type="transmembrane region" description="Helical" evidence="1">
    <location>
        <begin position="133"/>
        <end position="154"/>
    </location>
</feature>
<evidence type="ECO:0000259" key="2">
    <source>
        <dbReference type="Pfam" id="PF04982"/>
    </source>
</evidence>